<dbReference type="InterPro" id="IPR020841">
    <property type="entry name" value="PKS_Beta-ketoAc_synthase_dom"/>
</dbReference>
<dbReference type="InterPro" id="IPR006162">
    <property type="entry name" value="Ppantetheine_attach_site"/>
</dbReference>
<name>A0A6I3KS23_9NOCA</name>
<evidence type="ECO:0000313" key="9">
    <source>
        <dbReference type="EMBL" id="MTE13563.1"/>
    </source>
</evidence>
<dbReference type="InterPro" id="IPR014030">
    <property type="entry name" value="Ketoacyl_synth_N"/>
</dbReference>
<evidence type="ECO:0000256" key="3">
    <source>
        <dbReference type="ARBA" id="ARBA00022679"/>
    </source>
</evidence>
<dbReference type="SMART" id="SM00826">
    <property type="entry name" value="PKS_DH"/>
    <property type="match status" value="1"/>
</dbReference>
<evidence type="ECO:0000256" key="2">
    <source>
        <dbReference type="ARBA" id="ARBA00022553"/>
    </source>
</evidence>
<dbReference type="SMART" id="SM00823">
    <property type="entry name" value="PKS_PP"/>
    <property type="match status" value="1"/>
</dbReference>
<dbReference type="SUPFAM" id="SSF47336">
    <property type="entry name" value="ACP-like"/>
    <property type="match status" value="1"/>
</dbReference>
<feature type="active site" description="Proton donor; for dehydratase activity" evidence="5">
    <location>
        <position position="1153"/>
    </location>
</feature>
<dbReference type="InterPro" id="IPR014031">
    <property type="entry name" value="Ketoacyl_synth_C"/>
</dbReference>
<evidence type="ECO:0000256" key="5">
    <source>
        <dbReference type="PROSITE-ProRule" id="PRU01363"/>
    </source>
</evidence>
<dbReference type="Gene3D" id="3.30.70.3290">
    <property type="match status" value="1"/>
</dbReference>
<dbReference type="Gene3D" id="3.10.129.110">
    <property type="entry name" value="Polyketide synthase dehydratase"/>
    <property type="match status" value="1"/>
</dbReference>
<dbReference type="SMART" id="SM00824">
    <property type="entry name" value="PKS_TE"/>
    <property type="match status" value="1"/>
</dbReference>
<dbReference type="Gene3D" id="1.10.1200.10">
    <property type="entry name" value="ACP-like"/>
    <property type="match status" value="1"/>
</dbReference>
<dbReference type="SMART" id="SM00827">
    <property type="entry name" value="PKS_AT"/>
    <property type="match status" value="1"/>
</dbReference>
<dbReference type="Pfam" id="PF02801">
    <property type="entry name" value="Ketoacyl-synt_C"/>
    <property type="match status" value="1"/>
</dbReference>
<dbReference type="Gene3D" id="3.40.50.1820">
    <property type="entry name" value="alpha/beta hydrolase"/>
    <property type="match status" value="1"/>
</dbReference>
<accession>A0A6I3KS23</accession>
<dbReference type="InterPro" id="IPR050091">
    <property type="entry name" value="PKS_NRPS_Biosynth_Enz"/>
</dbReference>
<dbReference type="Gene3D" id="3.40.366.10">
    <property type="entry name" value="Malonyl-Coenzyme A Acyl Carrier Protein, domain 2"/>
    <property type="match status" value="1"/>
</dbReference>
<feature type="region of interest" description="C-terminal hotdog fold" evidence="5">
    <location>
        <begin position="1092"/>
        <end position="1232"/>
    </location>
</feature>
<dbReference type="SUPFAM" id="SSF55048">
    <property type="entry name" value="Probable ACP-binding domain of malonyl-CoA ACP transacylase"/>
    <property type="match status" value="1"/>
</dbReference>
<dbReference type="InterPro" id="IPR013968">
    <property type="entry name" value="PKS_KR"/>
</dbReference>
<dbReference type="PROSITE" id="PS52004">
    <property type="entry name" value="KS3_2"/>
    <property type="match status" value="1"/>
</dbReference>
<dbReference type="InterPro" id="IPR029058">
    <property type="entry name" value="AB_hydrolase_fold"/>
</dbReference>
<keyword evidence="4" id="KW-0012">Acyltransferase</keyword>
<dbReference type="InterPro" id="IPR016036">
    <property type="entry name" value="Malonyl_transacylase_ACP-bd"/>
</dbReference>
<dbReference type="Pfam" id="PF00698">
    <property type="entry name" value="Acyl_transf_1"/>
    <property type="match status" value="2"/>
</dbReference>
<dbReference type="Pfam" id="PF14765">
    <property type="entry name" value="PS-DH"/>
    <property type="match status" value="1"/>
</dbReference>
<dbReference type="PROSITE" id="PS00606">
    <property type="entry name" value="KS3_1"/>
    <property type="match status" value="1"/>
</dbReference>
<evidence type="ECO:0000259" key="6">
    <source>
        <dbReference type="PROSITE" id="PS50075"/>
    </source>
</evidence>
<dbReference type="Pfam" id="PF00550">
    <property type="entry name" value="PP-binding"/>
    <property type="match status" value="1"/>
</dbReference>
<protein>
    <submittedName>
        <fullName evidence="9">SDR family NAD(P)-dependent oxidoreductase</fullName>
    </submittedName>
</protein>
<dbReference type="PROSITE" id="PS50075">
    <property type="entry name" value="CARRIER"/>
    <property type="match status" value="1"/>
</dbReference>
<dbReference type="InterPro" id="IPR001227">
    <property type="entry name" value="Ac_transferase_dom_sf"/>
</dbReference>
<dbReference type="SMART" id="SM00825">
    <property type="entry name" value="PKS_KS"/>
    <property type="match status" value="1"/>
</dbReference>
<dbReference type="PANTHER" id="PTHR43775">
    <property type="entry name" value="FATTY ACID SYNTHASE"/>
    <property type="match status" value="1"/>
</dbReference>
<feature type="domain" description="Ketosynthase family 3 (KS3)" evidence="7">
    <location>
        <begin position="36"/>
        <end position="461"/>
    </location>
</feature>
<feature type="region of interest" description="N-terminal hotdog fold" evidence="5">
    <location>
        <begin position="958"/>
        <end position="1080"/>
    </location>
</feature>
<dbReference type="InterPro" id="IPR036736">
    <property type="entry name" value="ACP-like_sf"/>
</dbReference>
<dbReference type="GO" id="GO:0031177">
    <property type="term" value="F:phosphopantetheine binding"/>
    <property type="evidence" value="ECO:0007669"/>
    <property type="project" value="InterPro"/>
</dbReference>
<dbReference type="GO" id="GO:0006633">
    <property type="term" value="P:fatty acid biosynthetic process"/>
    <property type="evidence" value="ECO:0007669"/>
    <property type="project" value="InterPro"/>
</dbReference>
<keyword evidence="3" id="KW-0808">Transferase</keyword>
<dbReference type="InterPro" id="IPR036291">
    <property type="entry name" value="NAD(P)-bd_dom_sf"/>
</dbReference>
<evidence type="ECO:0000259" key="8">
    <source>
        <dbReference type="PROSITE" id="PS52019"/>
    </source>
</evidence>
<dbReference type="InterPro" id="IPR020802">
    <property type="entry name" value="TesA-like"/>
</dbReference>
<dbReference type="InterPro" id="IPR049552">
    <property type="entry name" value="PKS_DH_N"/>
</dbReference>
<dbReference type="PANTHER" id="PTHR43775:SF51">
    <property type="entry name" value="INACTIVE PHENOLPHTHIOCEROL SYNTHESIS POLYKETIDE SYNTHASE TYPE I PKS1-RELATED"/>
    <property type="match status" value="1"/>
</dbReference>
<proteinExistence type="predicted"/>
<dbReference type="InterPro" id="IPR014043">
    <property type="entry name" value="Acyl_transferase_dom"/>
</dbReference>
<reference evidence="9 10" key="1">
    <citation type="submission" date="2019-11" db="EMBL/GenBank/DDBJ databases">
        <title>Nocardia sp. nov. CT2-14 isolated from soil.</title>
        <authorList>
            <person name="Kanchanasin P."/>
            <person name="Tanasupawat S."/>
            <person name="Yuki M."/>
            <person name="Kudo T."/>
        </authorList>
    </citation>
    <scope>NUCLEOTIDE SEQUENCE [LARGE SCALE GENOMIC DNA]</scope>
    <source>
        <strain evidence="9 10">CT2-14</strain>
    </source>
</reference>
<gene>
    <name evidence="9" type="ORF">GLP40_12365</name>
</gene>
<dbReference type="InterPro" id="IPR001031">
    <property type="entry name" value="Thioesterase"/>
</dbReference>
<evidence type="ECO:0000256" key="1">
    <source>
        <dbReference type="ARBA" id="ARBA00022450"/>
    </source>
</evidence>
<feature type="active site" description="Proton acceptor; for dehydratase activity" evidence="5">
    <location>
        <position position="990"/>
    </location>
</feature>
<feature type="domain" description="Carrier" evidence="6">
    <location>
        <begin position="1703"/>
        <end position="1778"/>
    </location>
</feature>
<dbReference type="SUPFAM" id="SSF53474">
    <property type="entry name" value="alpha/beta-Hydrolases"/>
    <property type="match status" value="1"/>
</dbReference>
<dbReference type="GO" id="GO:0033068">
    <property type="term" value="P:macrolide biosynthetic process"/>
    <property type="evidence" value="ECO:0007669"/>
    <property type="project" value="UniProtKB-ARBA"/>
</dbReference>
<evidence type="ECO:0000313" key="10">
    <source>
        <dbReference type="Proteomes" id="UP000432464"/>
    </source>
</evidence>
<evidence type="ECO:0000256" key="4">
    <source>
        <dbReference type="ARBA" id="ARBA00023315"/>
    </source>
</evidence>
<dbReference type="FunFam" id="3.40.47.10:FF:000019">
    <property type="entry name" value="Polyketide synthase type I"/>
    <property type="match status" value="1"/>
</dbReference>
<sequence>MTEMATEEKLREYLKRSIAKEQRLQQRLDEIEARSREPIAIVSTACLLPGGVSSPEQLWDLVAHGRDAVGDFPADRGWDLEALYDPDPDVPGTSYARQGGFLTGAAEFDPDFFGISHREALSMDPQQRLLLRVTWEAFERAGLNPHAFKGSRTGVYAGLAGHDYGSRLDPVPEELEGYLAINNLGSVVSGRIAYTFGFAGPAVTVDTACSSSLVALHLAVRALRAGEVDLAVAGGASVMSTPIGFTEFSRQRGLAADGRCKAFSDAADGTGWSEGVGIVLLERLSDARRLGHRVLAVVRGSAINQDGASNGLTAPNGPAQQRVIREALADAGLGVGEVDAVEAHGTGTVLGDPIEAQAILATYGSRTEGEPLWLGSLKSNIGHAQAAAGVAGVIKLVEAIRHGRLPETLHLGTPSTLVDWDSGRVELLARARDWPETGRARRAGVSAFGVSGTNAHVIIEQAADDGEAVTGLGAPENDVAGPFPFVVSGNGPDGLRTQAGQLAEFVTAGAIAPVSIASALIRDRVPHDTRAVIVASERAELATALEAVARGRANPAAALAGSAVGGTVAVVFAGQGSQRAGAGAELYERFPVFATAFDAASSALDRYLGAAVRHSVRDVAFGAPGTADLIDSTVYTQPVIFAFETALYRLLISWGIEITAVAGHSIGGIVAAHAAGVLSLEDAARLVAARARLMGALPAGGAMVAIEATEAEVREVIDRVTARLCSVAQLGEGTGVALENAPAVSIAAVNAPRAVVVSGDEDAVVEVAAELTGSGRRVKRLSVSHAFHSPLMEPVLAEFASVVAELDFTEPQGVTVVSDRTGAVVGRAELADPEYWVRHLRGTVRFADAVRTLRAQGVGVFLEVGAEAVLAPMISATMAEQEIAVTPLVRGGRPETATALTAAGVVFAHGHRVDWTSIVPVAERIALPTYAFQRQRFWAAPVASTRTAAAPGVQTVDHPLLSAVITAAEGGLSLLTGQLSLRTHPWLADHAVLGTVIVPGTALLELAARAGQEAGLPTVEELIVESPLLLGADVVDVQVEVSPNGDGTSSVVIHSRAAGGAADRWIRHATAVLGPESASTAPGLTAWPPPGAEPVDVSGIYPTLLETGLAYGPAFQGLRHAWERADELFVEIELPEAQRIHAGAFAVHPALLDAAVHLPALRALADVPPGQNRLPFAWNDVRVHAAGAAALRVRIAANGPDTVTLEAVDPSGAPVLSIGGLVARRVSTAQLRSARAELRDALFEVVWTEQAISVEPAQWLVLGAGTATDTTLDALRLGGHRAERAADDAATAAGFTPSAAVVAADAIDSLLPLLRGWLTDPEREGVPLVVLTRRAVGTEDAEVSDPAAAAVWGLVRSVQAEQPDRLLLSDIDDAPESWSALGGVLTLAGGGDTQTAVRDGRVSVPRLRRWDPPTAEEAPAWNSTGTTLITGGLGGLGAEVARHLVTVHGVRSLVLAGRRGAATDGATELVGELESAGAAVTLAAVDVADRAALARVLADIPPDRPLTTVVHAAGVVDDGLFDTITAERIAAVAASKSGGARALDELTATLPSVTRFVLFSSVSAQLGGPGQTAYTAANAELDALAAQRHSRGLPAVSISWGLWERASGTTAALSVADRARIARNGLRALPTATALALLDAAAVGGPVVVAAGFDGRALARRSDELPPVLRSLVPARRRAAGGSGDTGSALREIAGLDGDARRRALLDLVRAEVGVALAHPSPEDIAADRALIELGLDSLSAVELRNGLGRVTGLRLPATLTFDHPTPGAIAEFLGTQIGSTAAPTAAAPATGLSAIHRRMHDAGKHFEAAQLLIAASHARTTFDVDERHRHALAPIRLAQGPGETVVVAFPAVSAISGPHEYSRMAQELRGERDVFVVPAPGFTAGSDDLPDSVDTLVRLGVEALTEVVGDRPFVVLGRSMGGCVAHAVVAALESAGRRPRGLLLIDSYPVEAALEPGMEWWTGAMIGGMLARVDRFDMAVQDERLTAMGTYNRLFLDWRATPVETPIQLLRSNTPLSGTRTDGPRDWRAFWPVAHGTADIPGDHFTVLEEDATTTAAAVRAWIDTLEHPVD</sequence>
<dbReference type="InterPro" id="IPR036299">
    <property type="entry name" value="Polyketide_synth_docking_sf"/>
</dbReference>
<dbReference type="InterPro" id="IPR049551">
    <property type="entry name" value="PKS_DH_C"/>
</dbReference>
<dbReference type="InterPro" id="IPR009081">
    <property type="entry name" value="PP-bd_ACP"/>
</dbReference>
<dbReference type="EMBL" id="WMBB01000005">
    <property type="protein sequence ID" value="MTE13563.1"/>
    <property type="molecule type" value="Genomic_DNA"/>
</dbReference>
<keyword evidence="10" id="KW-1185">Reference proteome</keyword>
<dbReference type="InterPro" id="IPR032821">
    <property type="entry name" value="PKS_assoc"/>
</dbReference>
<keyword evidence="2" id="KW-0597">Phosphoprotein</keyword>
<dbReference type="InterPro" id="IPR020806">
    <property type="entry name" value="PKS_PP-bd"/>
</dbReference>
<dbReference type="InterPro" id="IPR018201">
    <property type="entry name" value="Ketoacyl_synth_AS"/>
</dbReference>
<dbReference type="Pfam" id="PF00975">
    <property type="entry name" value="Thioesterase"/>
    <property type="match status" value="1"/>
</dbReference>
<dbReference type="InterPro" id="IPR016035">
    <property type="entry name" value="Acyl_Trfase/lysoPLipase"/>
</dbReference>
<dbReference type="InterPro" id="IPR016039">
    <property type="entry name" value="Thiolase-like"/>
</dbReference>
<dbReference type="SMART" id="SM01294">
    <property type="entry name" value="PKS_PP_betabranch"/>
    <property type="match status" value="1"/>
</dbReference>
<organism evidence="9 10">
    <name type="scientific">Nocardia aurantiaca</name>
    <dbReference type="NCBI Taxonomy" id="2675850"/>
    <lineage>
        <taxon>Bacteria</taxon>
        <taxon>Bacillati</taxon>
        <taxon>Actinomycetota</taxon>
        <taxon>Actinomycetes</taxon>
        <taxon>Mycobacteriales</taxon>
        <taxon>Nocardiaceae</taxon>
        <taxon>Nocardia</taxon>
    </lineage>
</organism>
<keyword evidence="1" id="KW-0596">Phosphopantetheine</keyword>
<dbReference type="SUPFAM" id="SSF101173">
    <property type="entry name" value="Docking domain B of the erythromycin polyketide synthase (DEBS)"/>
    <property type="match status" value="1"/>
</dbReference>
<dbReference type="CDD" id="cd08956">
    <property type="entry name" value="KR_3_FAS_SDR_x"/>
    <property type="match status" value="1"/>
</dbReference>
<dbReference type="PROSITE" id="PS52019">
    <property type="entry name" value="PKS_MFAS_DH"/>
    <property type="match status" value="1"/>
</dbReference>
<feature type="domain" description="PKS/mFAS DH" evidence="8">
    <location>
        <begin position="958"/>
        <end position="1232"/>
    </location>
</feature>
<dbReference type="CDD" id="cd00833">
    <property type="entry name" value="PKS"/>
    <property type="match status" value="1"/>
</dbReference>
<dbReference type="GO" id="GO:0004312">
    <property type="term" value="F:fatty acid synthase activity"/>
    <property type="evidence" value="ECO:0007669"/>
    <property type="project" value="TreeGrafter"/>
</dbReference>
<dbReference type="PROSITE" id="PS00012">
    <property type="entry name" value="PHOSPHOPANTETHEINE"/>
    <property type="match status" value="1"/>
</dbReference>
<dbReference type="Pfam" id="PF16197">
    <property type="entry name" value="KAsynt_C_assoc"/>
    <property type="match status" value="1"/>
</dbReference>
<evidence type="ECO:0000259" key="7">
    <source>
        <dbReference type="PROSITE" id="PS52004"/>
    </source>
</evidence>
<dbReference type="SMART" id="SM00822">
    <property type="entry name" value="PKS_KR"/>
    <property type="match status" value="1"/>
</dbReference>
<dbReference type="Pfam" id="PF22953">
    <property type="entry name" value="SpnB_Rossmann"/>
    <property type="match status" value="1"/>
</dbReference>
<dbReference type="InterPro" id="IPR049900">
    <property type="entry name" value="PKS_mFAS_DH"/>
</dbReference>
<dbReference type="InterPro" id="IPR042104">
    <property type="entry name" value="PKS_dehydratase_sf"/>
</dbReference>
<comment type="caution">
    <text evidence="9">The sequence shown here is derived from an EMBL/GenBank/DDBJ whole genome shotgun (WGS) entry which is preliminary data.</text>
</comment>
<dbReference type="Pfam" id="PF08659">
    <property type="entry name" value="KR"/>
    <property type="match status" value="1"/>
</dbReference>
<dbReference type="InterPro" id="IPR057326">
    <property type="entry name" value="KR_dom"/>
</dbReference>
<dbReference type="SUPFAM" id="SSF51735">
    <property type="entry name" value="NAD(P)-binding Rossmann-fold domains"/>
    <property type="match status" value="2"/>
</dbReference>
<dbReference type="SUPFAM" id="SSF53901">
    <property type="entry name" value="Thiolase-like"/>
    <property type="match status" value="1"/>
</dbReference>
<dbReference type="InterPro" id="IPR020807">
    <property type="entry name" value="PKS_DH"/>
</dbReference>
<dbReference type="InterPro" id="IPR055123">
    <property type="entry name" value="SpnB-like_Rossmann"/>
</dbReference>
<dbReference type="Pfam" id="PF21089">
    <property type="entry name" value="PKS_DH_N"/>
    <property type="match status" value="1"/>
</dbReference>
<dbReference type="Gene3D" id="3.40.47.10">
    <property type="match status" value="1"/>
</dbReference>
<dbReference type="SUPFAM" id="SSF52151">
    <property type="entry name" value="FabD/lysophospholipase-like"/>
    <property type="match status" value="1"/>
</dbReference>
<dbReference type="Gene3D" id="3.40.50.720">
    <property type="entry name" value="NAD(P)-binding Rossmann-like Domain"/>
    <property type="match status" value="1"/>
</dbReference>
<dbReference type="Proteomes" id="UP000432464">
    <property type="component" value="Unassembled WGS sequence"/>
</dbReference>
<dbReference type="GO" id="GO:0004315">
    <property type="term" value="F:3-oxoacyl-[acyl-carrier-protein] synthase activity"/>
    <property type="evidence" value="ECO:0007669"/>
    <property type="project" value="InterPro"/>
</dbReference>
<dbReference type="Pfam" id="PF00109">
    <property type="entry name" value="ketoacyl-synt"/>
    <property type="match status" value="1"/>
</dbReference>